<dbReference type="GO" id="GO:0016746">
    <property type="term" value="F:acyltransferase activity"/>
    <property type="evidence" value="ECO:0007669"/>
    <property type="project" value="InterPro"/>
</dbReference>
<sequence length="120" mass="13296">MAHRTVWVDDLDPTKEAVETVIFGVDGVTYEIDVCAENAERVRNAIEPFASAGRRRNGEGAHPRSAPVIAKRAQDAATRKREKQDAIRAWAKKQGFAVADRGRIPISVQQAFESAHDRKS</sequence>
<feature type="region of interest" description="Disordered" evidence="2">
    <location>
        <begin position="53"/>
        <end position="83"/>
    </location>
</feature>
<feature type="domain" description="Lsr2 dimerization" evidence="3">
    <location>
        <begin position="1"/>
        <end position="55"/>
    </location>
</feature>
<keyword evidence="7" id="KW-1185">Reference proteome</keyword>
<dbReference type="Gene3D" id="4.10.320.10">
    <property type="entry name" value="E3-binding domain"/>
    <property type="match status" value="1"/>
</dbReference>
<organism evidence="5 8">
    <name type="scientific">Mycobacterium alsense</name>
    <dbReference type="NCBI Taxonomy" id="324058"/>
    <lineage>
        <taxon>Bacteria</taxon>
        <taxon>Bacillati</taxon>
        <taxon>Actinomycetota</taxon>
        <taxon>Actinomycetes</taxon>
        <taxon>Mycobacteriales</taxon>
        <taxon>Mycobacteriaceae</taxon>
        <taxon>Mycobacterium</taxon>
    </lineage>
</organism>
<evidence type="ECO:0000259" key="3">
    <source>
        <dbReference type="Pfam" id="PF11774"/>
    </source>
</evidence>
<accession>A0AA41XT31</accession>
<dbReference type="InterPro" id="IPR042261">
    <property type="entry name" value="Lsr2-like_dimerization"/>
</dbReference>
<evidence type="ECO:0000313" key="8">
    <source>
        <dbReference type="Proteomes" id="UP001141650"/>
    </source>
</evidence>
<dbReference type="EMBL" id="JACKVH010000022">
    <property type="protein sequence ID" value="MCV7381575.1"/>
    <property type="molecule type" value="Genomic_DNA"/>
</dbReference>
<protein>
    <submittedName>
        <fullName evidence="5">Lsr2 family protein</fullName>
    </submittedName>
</protein>
<dbReference type="Pfam" id="PF11774">
    <property type="entry name" value="Lsr2"/>
    <property type="match status" value="1"/>
</dbReference>
<dbReference type="Proteomes" id="UP000192319">
    <property type="component" value="Unassembled WGS sequence"/>
</dbReference>
<name>A0AA41XT31_9MYCO</name>
<evidence type="ECO:0000313" key="6">
    <source>
        <dbReference type="EMBL" id="OQZ87916.1"/>
    </source>
</evidence>
<dbReference type="AlphaFoldDB" id="A0AA41XT31"/>
<comment type="caution">
    <text evidence="5">The sequence shown here is derived from an EMBL/GenBank/DDBJ whole genome shotgun (WGS) entry which is preliminary data.</text>
</comment>
<proteinExistence type="predicted"/>
<reference evidence="5" key="3">
    <citation type="journal article" date="2022" name="BMC Genomics">
        <title>Comparative genome analysis of mycobacteria focusing on tRNA and non-coding RNA.</title>
        <authorList>
            <person name="Behra P.R.K."/>
            <person name="Pettersson B.M.F."/>
            <person name="Ramesh M."/>
            <person name="Das S."/>
            <person name="Dasgupta S."/>
            <person name="Kirsebom L.A."/>
        </authorList>
    </citation>
    <scope>NUCLEOTIDE SEQUENCE</scope>
    <source>
        <strain evidence="5">CCUG 55640</strain>
    </source>
</reference>
<dbReference type="InterPro" id="IPR036625">
    <property type="entry name" value="E3-bd_dom_sf"/>
</dbReference>
<dbReference type="GO" id="GO:0003677">
    <property type="term" value="F:DNA binding"/>
    <property type="evidence" value="ECO:0007669"/>
    <property type="project" value="UniProtKB-KW"/>
</dbReference>
<evidence type="ECO:0000313" key="7">
    <source>
        <dbReference type="Proteomes" id="UP000192319"/>
    </source>
</evidence>
<evidence type="ECO:0000259" key="4">
    <source>
        <dbReference type="Pfam" id="PF23359"/>
    </source>
</evidence>
<dbReference type="Gene3D" id="3.30.60.230">
    <property type="entry name" value="Lsr2, dimerization domain"/>
    <property type="match status" value="1"/>
</dbReference>
<reference evidence="6 7" key="1">
    <citation type="submission" date="2017-02" db="EMBL/GenBank/DDBJ databases">
        <title>The new phylogeny of genus Mycobacterium.</title>
        <authorList>
            <person name="Tortoli E."/>
            <person name="Trovato A."/>
            <person name="Cirillo D.M."/>
        </authorList>
    </citation>
    <scope>NUCLEOTIDE SEQUENCE [LARGE SCALE GENOMIC DNA]</scope>
    <source>
        <strain evidence="6 7">DSM 45230</strain>
    </source>
</reference>
<dbReference type="Proteomes" id="UP001141650">
    <property type="component" value="Unassembled WGS sequence"/>
</dbReference>
<dbReference type="EMBL" id="MVHD01000081">
    <property type="protein sequence ID" value="OQZ87916.1"/>
    <property type="molecule type" value="Genomic_DNA"/>
</dbReference>
<evidence type="ECO:0000256" key="2">
    <source>
        <dbReference type="SAM" id="MobiDB-lite"/>
    </source>
</evidence>
<dbReference type="RefSeq" id="WP_083140994.1">
    <property type="nucleotide sequence ID" value="NZ_JACKVH010000022.1"/>
</dbReference>
<gene>
    <name evidence="6" type="ORF">BST11_25475</name>
    <name evidence="5" type="ORF">H7K38_23380</name>
</gene>
<feature type="compositionally biased region" description="Basic and acidic residues" evidence="2">
    <location>
        <begin position="72"/>
        <end position="83"/>
    </location>
</feature>
<dbReference type="Pfam" id="PF23359">
    <property type="entry name" value="Lsr2_DNA-bd"/>
    <property type="match status" value="1"/>
</dbReference>
<dbReference type="InterPro" id="IPR055370">
    <property type="entry name" value="Lsr2_DNA-bd"/>
</dbReference>
<reference evidence="5" key="2">
    <citation type="submission" date="2020-07" db="EMBL/GenBank/DDBJ databases">
        <authorList>
            <person name="Pettersson B.M.F."/>
            <person name="Behra P.R.K."/>
            <person name="Ramesh M."/>
            <person name="Das S."/>
            <person name="Dasgupta S."/>
            <person name="Kirsebom L.A."/>
        </authorList>
    </citation>
    <scope>NUCLEOTIDE SEQUENCE</scope>
    <source>
        <strain evidence="5">CCUG 55640</strain>
    </source>
</reference>
<keyword evidence="1" id="KW-0238">DNA-binding</keyword>
<feature type="domain" description="Lsr2 DNA-binding" evidence="4">
    <location>
        <begin position="80"/>
        <end position="115"/>
    </location>
</feature>
<evidence type="ECO:0000256" key="1">
    <source>
        <dbReference type="ARBA" id="ARBA00023125"/>
    </source>
</evidence>
<dbReference type="InterPro" id="IPR024412">
    <property type="entry name" value="Lsr2_dim_dom"/>
</dbReference>
<evidence type="ECO:0000313" key="5">
    <source>
        <dbReference type="EMBL" id="MCV7381575.1"/>
    </source>
</evidence>